<dbReference type="OMA" id="GDIDFSC"/>
<dbReference type="GO" id="GO:0006397">
    <property type="term" value="P:mRNA processing"/>
    <property type="evidence" value="ECO:0007669"/>
    <property type="project" value="UniProtKB-KW"/>
</dbReference>
<feature type="compositionally biased region" description="Polar residues" evidence="5">
    <location>
        <begin position="84"/>
        <end position="93"/>
    </location>
</feature>
<evidence type="ECO:0000256" key="2">
    <source>
        <dbReference type="ARBA" id="ARBA00022801"/>
    </source>
</evidence>
<feature type="compositionally biased region" description="Low complexity" evidence="5">
    <location>
        <begin position="207"/>
        <end position="222"/>
    </location>
</feature>
<dbReference type="SUPFAM" id="SSF55154">
    <property type="entry name" value="CYTH-like phosphatases"/>
    <property type="match status" value="1"/>
</dbReference>
<dbReference type="STRING" id="5762.D2W4B7"/>
<gene>
    <name evidence="7" type="ORF">NAEGRDRAFT_54582</name>
</gene>
<dbReference type="GO" id="GO:0004651">
    <property type="term" value="F:polynucleotide 5'-phosphatase activity"/>
    <property type="evidence" value="ECO:0007669"/>
    <property type="project" value="InterPro"/>
</dbReference>
<dbReference type="AlphaFoldDB" id="D2W4B7"/>
<feature type="compositionally biased region" description="Pro residues" evidence="5">
    <location>
        <begin position="65"/>
        <end position="79"/>
    </location>
</feature>
<organism evidence="8">
    <name type="scientific">Naegleria gruberi</name>
    <name type="common">Amoeba</name>
    <dbReference type="NCBI Taxonomy" id="5762"/>
    <lineage>
        <taxon>Eukaryota</taxon>
        <taxon>Discoba</taxon>
        <taxon>Heterolobosea</taxon>
        <taxon>Tetramitia</taxon>
        <taxon>Eutetramitia</taxon>
        <taxon>Vahlkampfiidae</taxon>
        <taxon>Naegleria</taxon>
    </lineage>
</organism>
<dbReference type="InterPro" id="IPR004206">
    <property type="entry name" value="mRNA_triPase_Cet1"/>
</dbReference>
<dbReference type="VEuPathDB" id="AmoebaDB:NAEGRDRAFT_54582"/>
<dbReference type="Proteomes" id="UP000006671">
    <property type="component" value="Unassembled WGS sequence"/>
</dbReference>
<dbReference type="KEGG" id="ngr:NAEGRDRAFT_54582"/>
<feature type="compositionally biased region" description="Pro residues" evidence="5">
    <location>
        <begin position="183"/>
        <end position="199"/>
    </location>
</feature>
<proteinExistence type="predicted"/>
<feature type="compositionally biased region" description="Low complexity" evidence="5">
    <location>
        <begin position="14"/>
        <end position="28"/>
    </location>
</feature>
<feature type="compositionally biased region" description="Low complexity" evidence="5">
    <location>
        <begin position="109"/>
        <end position="121"/>
    </location>
</feature>
<dbReference type="GeneID" id="8859794"/>
<dbReference type="InterPro" id="IPR037009">
    <property type="entry name" value="mRNA_triPase_Cet1_sf"/>
</dbReference>
<feature type="compositionally biased region" description="Acidic residues" evidence="5">
    <location>
        <begin position="127"/>
        <end position="143"/>
    </location>
</feature>
<feature type="compositionally biased region" description="Polar residues" evidence="5">
    <location>
        <begin position="45"/>
        <end position="61"/>
    </location>
</feature>
<evidence type="ECO:0000256" key="1">
    <source>
        <dbReference type="ARBA" id="ARBA00022664"/>
    </source>
</evidence>
<feature type="compositionally biased region" description="Low complexity" evidence="5">
    <location>
        <begin position="607"/>
        <end position="629"/>
    </location>
</feature>
<feature type="region of interest" description="Disordered" evidence="5">
    <location>
        <begin position="590"/>
        <end position="635"/>
    </location>
</feature>
<feature type="compositionally biased region" description="Low complexity" evidence="5">
    <location>
        <begin position="590"/>
        <end position="599"/>
    </location>
</feature>
<feature type="compositionally biased region" description="Polar residues" evidence="5">
    <location>
        <begin position="154"/>
        <end position="164"/>
    </location>
</feature>
<evidence type="ECO:0000256" key="5">
    <source>
        <dbReference type="SAM" id="MobiDB-lite"/>
    </source>
</evidence>
<dbReference type="CDD" id="cd07470">
    <property type="entry name" value="CYTH-like_mRNA_RTPase"/>
    <property type="match status" value="1"/>
</dbReference>
<evidence type="ECO:0000259" key="6">
    <source>
        <dbReference type="Pfam" id="PF02940"/>
    </source>
</evidence>
<dbReference type="Pfam" id="PF02940">
    <property type="entry name" value="mRNA_triPase"/>
    <property type="match status" value="1"/>
</dbReference>
<keyword evidence="1" id="KW-0507">mRNA processing</keyword>
<sequence>MNNPPPPPHHQLYGGLAPPGLPGVSSGGQYPSLQPNLFYPGTIPPLTSFTSKYQPTSQQGSTPGGLPPPHGASLFPPPMYSNALMPSSTTSAATGKLGGFAPSAFGSLPFNTQPTTTTTQFKRTREEQDEDEEEEEEEEEESEEIHSFPPPPTSKQIPQNNLRSATAPALPQFMPTQQQYSKQPPPPLPKMNVPPPPQPSIANSLASSNITNTNTSTSSSKEQQTKEKKPKKQPKPKKSKKDQSNNSDQASNVQSNNNNNTSNTNNNNSSSSTTTTNTTINTTLPPVLNIYGPFTSAANALFGNDLMYDESIRKLGQFIFSLSETDNIELEGKVGYLIVKDRKQRMIPQLTNGSHLLSEVIVHRSKDCEFQSRIPPEIFKYVNNLLNERYSSLQDLKKKKQYNGPIITYGRCNETDKFYEYYLPPSEDDVRNEEGELDHRDIRVTFDTETDKPIRAMIKSRLENGDIDFSCPHRVHDFRISFRREKKIDRFPDLNVDKPKKIRRKSRISYTFGICRIDLTSVESFNCHKNGEIIESTKLSTFEIEVECDTRVIFQSKSRLFDLVNYLKEFLDIVRMLCLICEQHLPNSINNNSSSSSTRQPPPPVPMVANNSSRTASSSSHHQQHQQQQYGNNRR</sequence>
<dbReference type="RefSeq" id="XP_002668833.1">
    <property type="nucleotide sequence ID" value="XM_002668787.1"/>
</dbReference>
<name>D2W4B7_NAEGR</name>
<dbReference type="EMBL" id="GG738946">
    <property type="protein sequence ID" value="EFC36089.1"/>
    <property type="molecule type" value="Genomic_DNA"/>
</dbReference>
<comment type="catalytic activity">
    <reaction evidence="4">
        <text>a 5'-end triphospho-ribonucleoside in mRNA + H2O = a 5'-end diphospho-ribonucleoside in mRNA + phosphate + H(+)</text>
        <dbReference type="Rhea" id="RHEA:67004"/>
        <dbReference type="Rhea" id="RHEA-COMP:17164"/>
        <dbReference type="Rhea" id="RHEA-COMP:17165"/>
        <dbReference type="ChEBI" id="CHEBI:15377"/>
        <dbReference type="ChEBI" id="CHEBI:15378"/>
        <dbReference type="ChEBI" id="CHEBI:43474"/>
        <dbReference type="ChEBI" id="CHEBI:167616"/>
        <dbReference type="ChEBI" id="CHEBI:167618"/>
        <dbReference type="EC" id="3.6.1.74"/>
    </reaction>
    <physiologicalReaction direction="left-to-right" evidence="4">
        <dbReference type="Rhea" id="RHEA:67005"/>
    </physiologicalReaction>
</comment>
<feature type="region of interest" description="Disordered" evidence="5">
    <location>
        <begin position="1"/>
        <end position="280"/>
    </location>
</feature>
<reference evidence="7 8" key="1">
    <citation type="journal article" date="2010" name="Cell">
        <title>The genome of Naegleria gruberi illuminates early eukaryotic versatility.</title>
        <authorList>
            <person name="Fritz-Laylin L.K."/>
            <person name="Prochnik S.E."/>
            <person name="Ginger M.L."/>
            <person name="Dacks J.B."/>
            <person name="Carpenter M.L."/>
            <person name="Field M.C."/>
            <person name="Kuo A."/>
            <person name="Paredez A."/>
            <person name="Chapman J."/>
            <person name="Pham J."/>
            <person name="Shu S."/>
            <person name="Neupane R."/>
            <person name="Cipriano M."/>
            <person name="Mancuso J."/>
            <person name="Tu H."/>
            <person name="Salamov A."/>
            <person name="Lindquist E."/>
            <person name="Shapiro H."/>
            <person name="Lucas S."/>
            <person name="Grigoriev I.V."/>
            <person name="Cande W.Z."/>
            <person name="Fulton C."/>
            <person name="Rokhsar D.S."/>
            <person name="Dawson S.C."/>
        </authorList>
    </citation>
    <scope>NUCLEOTIDE SEQUENCE [LARGE SCALE GENOMIC DNA]</scope>
    <source>
        <strain evidence="7 8">NEG-M</strain>
    </source>
</reference>
<keyword evidence="2" id="KW-0378">Hydrolase</keyword>
<feature type="domain" description="mRNA triphosphatase Cet1-like" evidence="6">
    <location>
        <begin position="315"/>
        <end position="547"/>
    </location>
</feature>
<feature type="compositionally biased region" description="Basic residues" evidence="5">
    <location>
        <begin position="228"/>
        <end position="240"/>
    </location>
</feature>
<evidence type="ECO:0000256" key="4">
    <source>
        <dbReference type="ARBA" id="ARBA00047740"/>
    </source>
</evidence>
<evidence type="ECO:0000256" key="3">
    <source>
        <dbReference type="ARBA" id="ARBA00035028"/>
    </source>
</evidence>
<dbReference type="EC" id="3.6.1.74" evidence="3"/>
<evidence type="ECO:0000313" key="8">
    <source>
        <dbReference type="Proteomes" id="UP000006671"/>
    </source>
</evidence>
<accession>D2W4B7</accession>
<evidence type="ECO:0000313" key="7">
    <source>
        <dbReference type="EMBL" id="EFC36089.1"/>
    </source>
</evidence>
<dbReference type="InterPro" id="IPR033469">
    <property type="entry name" value="CYTH-like_dom_sf"/>
</dbReference>
<feature type="compositionally biased region" description="Low complexity" evidence="5">
    <location>
        <begin position="244"/>
        <end position="280"/>
    </location>
</feature>
<dbReference type="OrthoDB" id="272147at2759"/>
<dbReference type="Gene3D" id="3.20.100.10">
    <property type="entry name" value="mRNA triphosphatase Cet1-like"/>
    <property type="match status" value="1"/>
</dbReference>
<dbReference type="GO" id="GO:0140818">
    <property type="term" value="F:mRNA 5'-triphosphate monophosphatase activity"/>
    <property type="evidence" value="ECO:0007669"/>
    <property type="project" value="UniProtKB-EC"/>
</dbReference>
<keyword evidence="8" id="KW-1185">Reference proteome</keyword>
<protein>
    <recommendedName>
        <fullName evidence="3">mRNA 5'-phosphatase</fullName>
        <ecNumber evidence="3">3.6.1.74</ecNumber>
    </recommendedName>
</protein>
<dbReference type="InParanoid" id="D2W4B7"/>